<protein>
    <submittedName>
        <fullName evidence="6">Transcriptional regulator, TetR family</fullName>
    </submittedName>
</protein>
<sequence>MDARKNQRPNQKRRTRKDLLQAANRLLREGRNPSLEEIAEEAMVSRATAYRYFPGVDALLLEASLDLAVPDPAELFEPLASDDPVARLDHLEAVFHEMTRSNEPQLRLMLMNSLRPGAGGEEEGGTPLRQNRRGPLIDAALAPAREQFRPEALDRLRSALALLYGTEAMLVFKDVLQLDDAEAREVTRWAARALLEAACKG</sequence>
<proteinExistence type="predicted"/>
<evidence type="ECO:0000259" key="5">
    <source>
        <dbReference type="PROSITE" id="PS50977"/>
    </source>
</evidence>
<reference evidence="7" key="1">
    <citation type="submission" date="2016-10" db="EMBL/GenBank/DDBJ databases">
        <authorList>
            <person name="Varghese N."/>
            <person name="Submissions S."/>
        </authorList>
    </citation>
    <scope>NUCLEOTIDE SEQUENCE [LARGE SCALE GENOMIC DNA]</scope>
    <source>
        <strain evidence="7">JCM 21621</strain>
    </source>
</reference>
<dbReference type="PANTHER" id="PTHR30055">
    <property type="entry name" value="HTH-TYPE TRANSCRIPTIONAL REGULATOR RUTR"/>
    <property type="match status" value="1"/>
</dbReference>
<dbReference type="OrthoDB" id="3217159at2"/>
<feature type="DNA-binding region" description="H-T-H motif" evidence="4">
    <location>
        <begin position="34"/>
        <end position="53"/>
    </location>
</feature>
<keyword evidence="7" id="KW-1185">Reference proteome</keyword>
<dbReference type="RefSeq" id="WP_084310369.1">
    <property type="nucleotide sequence ID" value="NZ_FNIJ01000001.1"/>
</dbReference>
<organism evidence="6 7">
    <name type="scientific">Pseudomonas jinjuensis</name>
    <dbReference type="NCBI Taxonomy" id="198616"/>
    <lineage>
        <taxon>Bacteria</taxon>
        <taxon>Pseudomonadati</taxon>
        <taxon>Pseudomonadota</taxon>
        <taxon>Gammaproteobacteria</taxon>
        <taxon>Pseudomonadales</taxon>
        <taxon>Pseudomonadaceae</taxon>
        <taxon>Pseudomonas</taxon>
    </lineage>
</organism>
<dbReference type="AlphaFoldDB" id="A0A1G9YZ83"/>
<dbReference type="STRING" id="198616.SAMN05216193_101280"/>
<evidence type="ECO:0000256" key="4">
    <source>
        <dbReference type="PROSITE-ProRule" id="PRU00335"/>
    </source>
</evidence>
<keyword evidence="2 4" id="KW-0238">DNA-binding</keyword>
<feature type="domain" description="HTH tetR-type" evidence="5">
    <location>
        <begin position="13"/>
        <end position="71"/>
    </location>
</feature>
<dbReference type="Pfam" id="PF00440">
    <property type="entry name" value="TetR_N"/>
    <property type="match status" value="1"/>
</dbReference>
<dbReference type="Proteomes" id="UP000242957">
    <property type="component" value="Unassembled WGS sequence"/>
</dbReference>
<evidence type="ECO:0000256" key="3">
    <source>
        <dbReference type="ARBA" id="ARBA00023163"/>
    </source>
</evidence>
<accession>A0A1G9YZ83</accession>
<evidence type="ECO:0000256" key="1">
    <source>
        <dbReference type="ARBA" id="ARBA00023015"/>
    </source>
</evidence>
<dbReference type="PROSITE" id="PS50977">
    <property type="entry name" value="HTH_TETR_2"/>
    <property type="match status" value="1"/>
</dbReference>
<gene>
    <name evidence="6" type="ORF">SAMN05216193_101280</name>
</gene>
<keyword evidence="3" id="KW-0804">Transcription</keyword>
<dbReference type="GO" id="GO:0003700">
    <property type="term" value="F:DNA-binding transcription factor activity"/>
    <property type="evidence" value="ECO:0007669"/>
    <property type="project" value="TreeGrafter"/>
</dbReference>
<dbReference type="SUPFAM" id="SSF46689">
    <property type="entry name" value="Homeodomain-like"/>
    <property type="match status" value="1"/>
</dbReference>
<dbReference type="Gene3D" id="1.10.357.10">
    <property type="entry name" value="Tetracycline Repressor, domain 2"/>
    <property type="match status" value="1"/>
</dbReference>
<dbReference type="GO" id="GO:0000976">
    <property type="term" value="F:transcription cis-regulatory region binding"/>
    <property type="evidence" value="ECO:0007669"/>
    <property type="project" value="TreeGrafter"/>
</dbReference>
<dbReference type="InterPro" id="IPR050109">
    <property type="entry name" value="HTH-type_TetR-like_transc_reg"/>
</dbReference>
<dbReference type="InterPro" id="IPR009057">
    <property type="entry name" value="Homeodomain-like_sf"/>
</dbReference>
<dbReference type="PANTHER" id="PTHR30055:SF234">
    <property type="entry name" value="HTH-TYPE TRANSCRIPTIONAL REGULATOR BETI"/>
    <property type="match status" value="1"/>
</dbReference>
<dbReference type="EMBL" id="FNIJ01000001">
    <property type="protein sequence ID" value="SDN14384.1"/>
    <property type="molecule type" value="Genomic_DNA"/>
</dbReference>
<keyword evidence="1" id="KW-0805">Transcription regulation</keyword>
<dbReference type="InterPro" id="IPR001647">
    <property type="entry name" value="HTH_TetR"/>
</dbReference>
<name>A0A1G9YZ83_9PSED</name>
<evidence type="ECO:0000313" key="6">
    <source>
        <dbReference type="EMBL" id="SDN14384.1"/>
    </source>
</evidence>
<evidence type="ECO:0000256" key="2">
    <source>
        <dbReference type="ARBA" id="ARBA00023125"/>
    </source>
</evidence>
<evidence type="ECO:0000313" key="7">
    <source>
        <dbReference type="Proteomes" id="UP000242957"/>
    </source>
</evidence>